<dbReference type="PROSITE" id="PS52050">
    <property type="entry name" value="WYL"/>
    <property type="match status" value="1"/>
</dbReference>
<dbReference type="Pfam" id="PF13280">
    <property type="entry name" value="WYL"/>
    <property type="match status" value="1"/>
</dbReference>
<dbReference type="InterPro" id="IPR026881">
    <property type="entry name" value="WYL_dom"/>
</dbReference>
<dbReference type="AlphaFoldDB" id="A0A5J4RUN3"/>
<organism evidence="2">
    <name type="scientific">termite gut metagenome</name>
    <dbReference type="NCBI Taxonomy" id="433724"/>
    <lineage>
        <taxon>unclassified sequences</taxon>
        <taxon>metagenomes</taxon>
        <taxon>organismal metagenomes</taxon>
    </lineage>
</organism>
<accession>A0A5J4RUN3</accession>
<dbReference type="PANTHER" id="PTHR34580">
    <property type="match status" value="1"/>
</dbReference>
<evidence type="ECO:0000313" key="2">
    <source>
        <dbReference type="EMBL" id="KAA6337544.1"/>
    </source>
</evidence>
<gene>
    <name evidence="2" type="ORF">EZS27_014377</name>
</gene>
<name>A0A5J4RUN3_9ZZZZ</name>
<dbReference type="PANTHER" id="PTHR34580:SF9">
    <property type="entry name" value="SLL5097 PROTEIN"/>
    <property type="match status" value="1"/>
</dbReference>
<sequence>MSKLLNRYIWLIDTISRAGSLTFEEINNKWRDSAQHYDDKDIPLRTFHDHREAIDELFDISIVCNKSNYQYSIKDNGIFKRNDVKKWLLETFSVSNMLRESENIKERIVVEDVPSAQAYLTDVIHAMRQNVKINILYHPYNGDKQSEIMVSPYFVKMHERRWYMYGKPDHRKDEMRTYALDRISRLTFLA</sequence>
<protein>
    <recommendedName>
        <fullName evidence="1">WYL domain-containing protein</fullName>
    </recommendedName>
</protein>
<evidence type="ECO:0000259" key="1">
    <source>
        <dbReference type="Pfam" id="PF13280"/>
    </source>
</evidence>
<reference evidence="2" key="1">
    <citation type="submission" date="2019-03" db="EMBL/GenBank/DDBJ databases">
        <title>Single cell metagenomics reveals metabolic interactions within the superorganism composed of flagellate Streblomastix strix and complex community of Bacteroidetes bacteria on its surface.</title>
        <authorList>
            <person name="Treitli S.C."/>
            <person name="Kolisko M."/>
            <person name="Husnik F."/>
            <person name="Keeling P."/>
            <person name="Hampl V."/>
        </authorList>
    </citation>
    <scope>NUCLEOTIDE SEQUENCE</scope>
    <source>
        <strain evidence="2">STM</strain>
    </source>
</reference>
<dbReference type="InterPro" id="IPR051534">
    <property type="entry name" value="CBASS_pafABC_assoc_protein"/>
</dbReference>
<dbReference type="EMBL" id="SNRY01000690">
    <property type="protein sequence ID" value="KAA6337544.1"/>
    <property type="molecule type" value="Genomic_DNA"/>
</dbReference>
<comment type="caution">
    <text evidence="2">The sequence shown here is derived from an EMBL/GenBank/DDBJ whole genome shotgun (WGS) entry which is preliminary data.</text>
</comment>
<proteinExistence type="predicted"/>
<feature type="domain" description="WYL" evidence="1">
    <location>
        <begin position="119"/>
        <end position="187"/>
    </location>
</feature>